<sequence length="292" mass="33289">MVVFQHQSLTRDASDSSFAVGDAASTTGVAQKSALNRAGTPRRHVHFPKQPESQVYLPLHQRTDLEYNQTWYSDFDYCTFKANARNVVRHALSQYQKSKTKKRGMWSGFGKKKQESATTATELNATSPQQQETLSTFCRVLHLMYTACELAEVGDFDSATNMEKRQNRNFVRLFQHSKKDGVSDETILLELIGLEQLILREMTENAEDRRIFLQVTMREVQGLYDAKARKASSSYQSGSSSSSEEEDAQLWAVRDERDEELRDSCLYFSHASLLFARNVAQTQAIINVYHDS</sequence>
<dbReference type="EMBL" id="HBHT01029343">
    <property type="protein sequence ID" value="CAD9980807.1"/>
    <property type="molecule type" value="Transcribed_RNA"/>
</dbReference>
<evidence type="ECO:0000313" key="1">
    <source>
        <dbReference type="EMBL" id="CAD9980807.1"/>
    </source>
</evidence>
<protein>
    <submittedName>
        <fullName evidence="1">Uncharacterized protein</fullName>
    </submittedName>
</protein>
<gene>
    <name evidence="1" type="ORF">APAL1065_LOCUS19716</name>
</gene>
<proteinExistence type="predicted"/>
<reference evidence="1" key="1">
    <citation type="submission" date="2021-01" db="EMBL/GenBank/DDBJ databases">
        <authorList>
            <person name="Corre E."/>
            <person name="Pelletier E."/>
            <person name="Niang G."/>
            <person name="Scheremetjew M."/>
            <person name="Finn R."/>
            <person name="Kale V."/>
            <person name="Holt S."/>
            <person name="Cochrane G."/>
            <person name="Meng A."/>
            <person name="Brown T."/>
            <person name="Cohen L."/>
        </authorList>
    </citation>
    <scope>NUCLEOTIDE SEQUENCE</scope>
    <source>
        <strain evidence="1">CCMP125</strain>
    </source>
</reference>
<name>A0A7S2YK17_9STRA</name>
<organism evidence="1">
    <name type="scientific">Entomoneis paludosa</name>
    <dbReference type="NCBI Taxonomy" id="265537"/>
    <lineage>
        <taxon>Eukaryota</taxon>
        <taxon>Sar</taxon>
        <taxon>Stramenopiles</taxon>
        <taxon>Ochrophyta</taxon>
        <taxon>Bacillariophyta</taxon>
        <taxon>Bacillariophyceae</taxon>
        <taxon>Bacillariophycidae</taxon>
        <taxon>Entomoneidaceae</taxon>
        <taxon>Entomoneis</taxon>
    </lineage>
</organism>
<accession>A0A7S2YK17</accession>
<dbReference type="AlphaFoldDB" id="A0A7S2YK17"/>